<organism evidence="3">
    <name type="scientific">marine sediment metagenome</name>
    <dbReference type="NCBI Taxonomy" id="412755"/>
    <lineage>
        <taxon>unclassified sequences</taxon>
        <taxon>metagenomes</taxon>
        <taxon>ecological metagenomes</taxon>
    </lineage>
</organism>
<name>A0A0F9QUR3_9ZZZZ</name>
<evidence type="ECO:0000256" key="2">
    <source>
        <dbReference type="SAM" id="Phobius"/>
    </source>
</evidence>
<keyword evidence="2" id="KW-1133">Transmembrane helix</keyword>
<keyword evidence="2" id="KW-0472">Membrane</keyword>
<dbReference type="EMBL" id="LAZR01004399">
    <property type="protein sequence ID" value="KKN08953.1"/>
    <property type="molecule type" value="Genomic_DNA"/>
</dbReference>
<feature type="transmembrane region" description="Helical" evidence="2">
    <location>
        <begin position="96"/>
        <end position="118"/>
    </location>
</feature>
<feature type="compositionally biased region" description="Polar residues" evidence="1">
    <location>
        <begin position="30"/>
        <end position="40"/>
    </location>
</feature>
<protein>
    <submittedName>
        <fullName evidence="3">Uncharacterized protein</fullName>
    </submittedName>
</protein>
<comment type="caution">
    <text evidence="3">The sequence shown here is derived from an EMBL/GenBank/DDBJ whole genome shotgun (WGS) entry which is preliminary data.</text>
</comment>
<sequence length="121" mass="13304">MSVGSGLCYNMSAIYHGALSAPSAAPATANRSQNNSIQPFTRNPRTPTPRERTTRNVPRRTLENDVIPGRRKISAFEWSCWNANGSTYYELTALGVAYEVLKILAFFAAIIIAILLVCSPR</sequence>
<evidence type="ECO:0000256" key="1">
    <source>
        <dbReference type="SAM" id="MobiDB-lite"/>
    </source>
</evidence>
<keyword evidence="2" id="KW-0812">Transmembrane</keyword>
<reference evidence="3" key="1">
    <citation type="journal article" date="2015" name="Nature">
        <title>Complex archaea that bridge the gap between prokaryotes and eukaryotes.</title>
        <authorList>
            <person name="Spang A."/>
            <person name="Saw J.H."/>
            <person name="Jorgensen S.L."/>
            <person name="Zaremba-Niedzwiedzka K."/>
            <person name="Martijn J."/>
            <person name="Lind A.E."/>
            <person name="van Eijk R."/>
            <person name="Schleper C."/>
            <person name="Guy L."/>
            <person name="Ettema T.J."/>
        </authorList>
    </citation>
    <scope>NUCLEOTIDE SEQUENCE</scope>
</reference>
<accession>A0A0F9QUR3</accession>
<dbReference type="AlphaFoldDB" id="A0A0F9QUR3"/>
<feature type="region of interest" description="Disordered" evidence="1">
    <location>
        <begin position="25"/>
        <end position="63"/>
    </location>
</feature>
<evidence type="ECO:0000313" key="3">
    <source>
        <dbReference type="EMBL" id="KKN08953.1"/>
    </source>
</evidence>
<proteinExistence type="predicted"/>
<gene>
    <name evidence="3" type="ORF">LCGC14_1051420</name>
</gene>